<evidence type="ECO:0000256" key="6">
    <source>
        <dbReference type="ARBA" id="ARBA00022741"/>
    </source>
</evidence>
<comment type="subcellular location">
    <subcellularLocation>
        <location evidence="2">Cell membrane</location>
    </subcellularLocation>
</comment>
<keyword evidence="14" id="KW-1185">Reference proteome</keyword>
<keyword evidence="4" id="KW-0597">Phosphoprotein</keyword>
<reference evidence="13 14" key="1">
    <citation type="journal article" date="2021" name="Arch. Microbiol.">
        <title>Myceligenerans indicum sp. nov., an actinobacterium isolated from mangrove sediment of Sundarbans, India.</title>
        <authorList>
            <person name="Asha K."/>
            <person name="Bhadury P."/>
        </authorList>
    </citation>
    <scope>NUCLEOTIDE SEQUENCE [LARGE SCALE GENOMIC DNA]</scope>
    <source>
        <strain evidence="13 14">I2</strain>
    </source>
</reference>
<evidence type="ECO:0000313" key="13">
    <source>
        <dbReference type="EMBL" id="MBL0887716.1"/>
    </source>
</evidence>
<dbReference type="PROSITE" id="PS50109">
    <property type="entry name" value="HIS_KIN"/>
    <property type="match status" value="1"/>
</dbReference>
<comment type="caution">
    <text evidence="13">The sequence shown here is derived from an EMBL/GenBank/DDBJ whole genome shotgun (WGS) entry which is preliminary data.</text>
</comment>
<dbReference type="PANTHER" id="PTHR42878:SF7">
    <property type="entry name" value="SENSOR HISTIDINE KINASE GLRK"/>
    <property type="match status" value="1"/>
</dbReference>
<dbReference type="Proteomes" id="UP000675409">
    <property type="component" value="Unassembled WGS sequence"/>
</dbReference>
<dbReference type="InterPro" id="IPR036097">
    <property type="entry name" value="HisK_dim/P_sf"/>
</dbReference>
<name>A0ABS1LNA8_9MICO</name>
<dbReference type="SUPFAM" id="SSF55874">
    <property type="entry name" value="ATPase domain of HSP90 chaperone/DNA topoisomerase II/histidine kinase"/>
    <property type="match status" value="1"/>
</dbReference>
<evidence type="ECO:0000256" key="9">
    <source>
        <dbReference type="ARBA" id="ARBA00023012"/>
    </source>
</evidence>
<dbReference type="RefSeq" id="WP_201849133.1">
    <property type="nucleotide sequence ID" value="NZ_JABBYC010000034.1"/>
</dbReference>
<evidence type="ECO:0000256" key="1">
    <source>
        <dbReference type="ARBA" id="ARBA00000085"/>
    </source>
</evidence>
<feature type="transmembrane region" description="Helical" evidence="11">
    <location>
        <begin position="83"/>
        <end position="101"/>
    </location>
</feature>
<evidence type="ECO:0000256" key="7">
    <source>
        <dbReference type="ARBA" id="ARBA00022777"/>
    </source>
</evidence>
<comment type="catalytic activity">
    <reaction evidence="1">
        <text>ATP + protein L-histidine = ADP + protein N-phospho-L-histidine.</text>
        <dbReference type="EC" id="2.7.13.3"/>
    </reaction>
</comment>
<organism evidence="13 14">
    <name type="scientific">Myceligenerans indicum</name>
    <dbReference type="NCBI Taxonomy" id="2593663"/>
    <lineage>
        <taxon>Bacteria</taxon>
        <taxon>Bacillati</taxon>
        <taxon>Actinomycetota</taxon>
        <taxon>Actinomycetes</taxon>
        <taxon>Micrococcales</taxon>
        <taxon>Promicromonosporaceae</taxon>
        <taxon>Myceligenerans</taxon>
    </lineage>
</organism>
<dbReference type="InterPro" id="IPR050351">
    <property type="entry name" value="BphY/WalK/GraS-like"/>
</dbReference>
<keyword evidence="5" id="KW-0808">Transferase</keyword>
<evidence type="ECO:0000313" key="14">
    <source>
        <dbReference type="Proteomes" id="UP000675409"/>
    </source>
</evidence>
<feature type="transmembrane region" description="Helical" evidence="11">
    <location>
        <begin position="58"/>
        <end position="77"/>
    </location>
</feature>
<feature type="transmembrane region" description="Helical" evidence="11">
    <location>
        <begin position="113"/>
        <end position="141"/>
    </location>
</feature>
<feature type="domain" description="Histidine kinase" evidence="12">
    <location>
        <begin position="199"/>
        <end position="417"/>
    </location>
</feature>
<evidence type="ECO:0000256" key="5">
    <source>
        <dbReference type="ARBA" id="ARBA00022679"/>
    </source>
</evidence>
<keyword evidence="7 13" id="KW-0418">Kinase</keyword>
<evidence type="ECO:0000256" key="2">
    <source>
        <dbReference type="ARBA" id="ARBA00004236"/>
    </source>
</evidence>
<protein>
    <recommendedName>
        <fullName evidence="10">Sensor-like histidine kinase SenX3</fullName>
        <ecNumber evidence="3">2.7.13.3</ecNumber>
    </recommendedName>
</protein>
<dbReference type="Pfam" id="PF02518">
    <property type="entry name" value="HATPase_c"/>
    <property type="match status" value="1"/>
</dbReference>
<dbReference type="SMART" id="SM00388">
    <property type="entry name" value="HisKA"/>
    <property type="match status" value="1"/>
</dbReference>
<dbReference type="SUPFAM" id="SSF47384">
    <property type="entry name" value="Homodimeric domain of signal transducing histidine kinase"/>
    <property type="match status" value="1"/>
</dbReference>
<evidence type="ECO:0000256" key="8">
    <source>
        <dbReference type="ARBA" id="ARBA00022840"/>
    </source>
</evidence>
<dbReference type="PRINTS" id="PR00344">
    <property type="entry name" value="BCTRLSENSOR"/>
</dbReference>
<accession>A0ABS1LNA8</accession>
<keyword evidence="8" id="KW-0067">ATP-binding</keyword>
<dbReference type="InterPro" id="IPR003661">
    <property type="entry name" value="HisK_dim/P_dom"/>
</dbReference>
<evidence type="ECO:0000256" key="10">
    <source>
        <dbReference type="ARBA" id="ARBA00039401"/>
    </source>
</evidence>
<evidence type="ECO:0000256" key="11">
    <source>
        <dbReference type="SAM" id="Phobius"/>
    </source>
</evidence>
<evidence type="ECO:0000259" key="12">
    <source>
        <dbReference type="PROSITE" id="PS50109"/>
    </source>
</evidence>
<keyword evidence="6" id="KW-0547">Nucleotide-binding</keyword>
<dbReference type="EMBL" id="JABBYC010000034">
    <property type="protein sequence ID" value="MBL0887716.1"/>
    <property type="molecule type" value="Genomic_DNA"/>
</dbReference>
<dbReference type="InterPro" id="IPR036890">
    <property type="entry name" value="HATPase_C_sf"/>
</dbReference>
<keyword evidence="9" id="KW-0902">Two-component regulatory system</keyword>
<keyword evidence="11" id="KW-0812">Transmembrane</keyword>
<dbReference type="CDD" id="cd00082">
    <property type="entry name" value="HisKA"/>
    <property type="match status" value="1"/>
</dbReference>
<dbReference type="Gene3D" id="3.30.565.10">
    <property type="entry name" value="Histidine kinase-like ATPase, C-terminal domain"/>
    <property type="match status" value="1"/>
</dbReference>
<dbReference type="EC" id="2.7.13.3" evidence="3"/>
<feature type="transmembrane region" description="Helical" evidence="11">
    <location>
        <begin position="161"/>
        <end position="181"/>
    </location>
</feature>
<dbReference type="InterPro" id="IPR003594">
    <property type="entry name" value="HATPase_dom"/>
</dbReference>
<feature type="transmembrane region" description="Helical" evidence="11">
    <location>
        <begin position="28"/>
        <end position="46"/>
    </location>
</feature>
<dbReference type="PANTHER" id="PTHR42878">
    <property type="entry name" value="TWO-COMPONENT HISTIDINE KINASE"/>
    <property type="match status" value="1"/>
</dbReference>
<dbReference type="CDD" id="cd00075">
    <property type="entry name" value="HATPase"/>
    <property type="match status" value="1"/>
</dbReference>
<dbReference type="Gene3D" id="1.10.287.130">
    <property type="match status" value="1"/>
</dbReference>
<dbReference type="SMART" id="SM00387">
    <property type="entry name" value="HATPase_c"/>
    <property type="match status" value="1"/>
</dbReference>
<keyword evidence="11" id="KW-0472">Membrane</keyword>
<dbReference type="InterPro" id="IPR005467">
    <property type="entry name" value="His_kinase_dom"/>
</dbReference>
<gene>
    <name evidence="13" type="ORF">HGK34_15760</name>
</gene>
<dbReference type="InterPro" id="IPR004358">
    <property type="entry name" value="Sig_transdc_His_kin-like_C"/>
</dbReference>
<dbReference type="GO" id="GO:0016301">
    <property type="term" value="F:kinase activity"/>
    <property type="evidence" value="ECO:0007669"/>
    <property type="project" value="UniProtKB-KW"/>
</dbReference>
<sequence length="430" mass="43810">MTDDAAAAGGVGRRLDRAVGRLIAPESVALRQVPFTLAYAVAWVLLPAGGPAGARPWLWTGPAMVLAAQVLGVVLPWSRIGVAWQAALPLIQVGALVALGGGSGAAGATVDALLMLPVAGLGVLATWSGVVLAAAAAVGLQAWPAPAGPGGVPERFLPQTVVVPLVALLVALATFGVTRYLRALAREPSLIPQEELIGAVGHDLRSPLTSVLGYAQILAAGSLTDEQHGYVRVIERNGRRLLRTIDELMVSVGLTVGEPGRTRRDVDLAEVARTCGAELGPAARDAGLSFTMAAPGPVPVRGDPELLAQLCLTLVGRAVKETPRGGAVTTRVRLDEDARREAVIEVTDSGAGLGPEDLGRLTERLRRARRSTGGQVLGLGLGLPVAHAIADAHGGTLDVDGTLGEGTRVTVRLPAGPPAPAGSPEGAASS</sequence>
<evidence type="ECO:0000256" key="3">
    <source>
        <dbReference type="ARBA" id="ARBA00012438"/>
    </source>
</evidence>
<dbReference type="Pfam" id="PF00512">
    <property type="entry name" value="HisKA"/>
    <property type="match status" value="1"/>
</dbReference>
<proteinExistence type="predicted"/>
<keyword evidence="11" id="KW-1133">Transmembrane helix</keyword>
<evidence type="ECO:0000256" key="4">
    <source>
        <dbReference type="ARBA" id="ARBA00022553"/>
    </source>
</evidence>